<protein>
    <recommendedName>
        <fullName evidence="2">CobB/CobQ-like glutamine amidotransferase domain-containing protein</fullName>
    </recommendedName>
</protein>
<dbReference type="GO" id="GO:0003824">
    <property type="term" value="F:catalytic activity"/>
    <property type="evidence" value="ECO:0007669"/>
    <property type="project" value="InterPro"/>
</dbReference>
<proteinExistence type="predicted"/>
<comment type="caution">
    <text evidence="3">The sequence shown here is derived from an EMBL/GenBank/DDBJ whole genome shotgun (WGS) entry which is preliminary data.</text>
</comment>
<feature type="domain" description="CobB/CobQ-like glutamine amidotransferase" evidence="2">
    <location>
        <begin position="1"/>
        <end position="81"/>
    </location>
</feature>
<dbReference type="AlphaFoldDB" id="A0A0F9NYE7"/>
<dbReference type="SUPFAM" id="SSF52317">
    <property type="entry name" value="Class I glutamine amidotransferase-like"/>
    <property type="match status" value="1"/>
</dbReference>
<sequence>DMTTTLVAGKQLRNVRGTLNPFAKDSGQRDVSFSGYEMHNGVTAGDALARPLGRMDGNNEGAISADGQIAGTYVHGIFDEPAACEALLRWGGLDRAGVAVDYQQHRLAQLDRLADEVEQHLDTDWLRDLLGVKTAATGSASGLDSNVDSNVDSEYGRQS</sequence>
<dbReference type="Pfam" id="PF07685">
    <property type="entry name" value="GATase_3"/>
    <property type="match status" value="1"/>
</dbReference>
<feature type="non-terminal residue" evidence="3">
    <location>
        <position position="1"/>
    </location>
</feature>
<keyword evidence="1" id="KW-0315">Glutamine amidotransferase</keyword>
<evidence type="ECO:0000313" key="3">
    <source>
        <dbReference type="EMBL" id="KKN24525.1"/>
    </source>
</evidence>
<accession>A0A0F9NYE7</accession>
<reference evidence="3" key="1">
    <citation type="journal article" date="2015" name="Nature">
        <title>Complex archaea that bridge the gap between prokaryotes and eukaryotes.</title>
        <authorList>
            <person name="Spang A."/>
            <person name="Saw J.H."/>
            <person name="Jorgensen S.L."/>
            <person name="Zaremba-Niedzwiedzka K."/>
            <person name="Martijn J."/>
            <person name="Lind A.E."/>
            <person name="van Eijk R."/>
            <person name="Schleper C."/>
            <person name="Guy L."/>
            <person name="Ettema T.J."/>
        </authorList>
    </citation>
    <scope>NUCLEOTIDE SEQUENCE</scope>
</reference>
<dbReference type="InterPro" id="IPR029062">
    <property type="entry name" value="Class_I_gatase-like"/>
</dbReference>
<evidence type="ECO:0000256" key="1">
    <source>
        <dbReference type="ARBA" id="ARBA00022962"/>
    </source>
</evidence>
<dbReference type="PROSITE" id="PS51274">
    <property type="entry name" value="GATASE_COBBQ"/>
    <property type="match status" value="1"/>
</dbReference>
<dbReference type="InterPro" id="IPR011698">
    <property type="entry name" value="GATase_3"/>
</dbReference>
<dbReference type="EMBL" id="LAZR01002877">
    <property type="protein sequence ID" value="KKN24525.1"/>
    <property type="molecule type" value="Genomic_DNA"/>
</dbReference>
<name>A0A0F9NYE7_9ZZZZ</name>
<evidence type="ECO:0000259" key="2">
    <source>
        <dbReference type="Pfam" id="PF07685"/>
    </source>
</evidence>
<dbReference type="PANTHER" id="PTHR21343">
    <property type="entry name" value="DETHIOBIOTIN SYNTHETASE"/>
    <property type="match status" value="1"/>
</dbReference>
<dbReference type="PANTHER" id="PTHR21343:SF1">
    <property type="entry name" value="COBYRIC ACID SYNTHASE"/>
    <property type="match status" value="1"/>
</dbReference>
<gene>
    <name evidence="3" type="ORF">LCGC14_0894100</name>
</gene>
<organism evidence="3">
    <name type="scientific">marine sediment metagenome</name>
    <dbReference type="NCBI Taxonomy" id="412755"/>
    <lineage>
        <taxon>unclassified sequences</taxon>
        <taxon>metagenomes</taxon>
        <taxon>ecological metagenomes</taxon>
    </lineage>
</organism>